<evidence type="ECO:0000256" key="3">
    <source>
        <dbReference type="ARBA" id="ARBA00022448"/>
    </source>
</evidence>
<keyword evidence="13" id="KW-1185">Reference proteome</keyword>
<evidence type="ECO:0000256" key="9">
    <source>
        <dbReference type="SAM" id="Phobius"/>
    </source>
</evidence>
<feature type="transmembrane region" description="Helical" evidence="9">
    <location>
        <begin position="419"/>
        <end position="441"/>
    </location>
</feature>
<comment type="caution">
    <text evidence="12">The sequence shown here is derived from an EMBL/GenBank/DDBJ whole genome shotgun (WGS) entry which is preliminary data.</text>
</comment>
<keyword evidence="7 9" id="KW-0472">Membrane</keyword>
<feature type="transmembrane region" description="Helical" evidence="9">
    <location>
        <begin position="477"/>
        <end position="496"/>
    </location>
</feature>
<keyword evidence="10" id="KW-0732">Signal</keyword>
<feature type="transmembrane region" description="Helical" evidence="9">
    <location>
        <begin position="386"/>
        <end position="407"/>
    </location>
</feature>
<proteinExistence type="inferred from homology"/>
<feature type="region of interest" description="Disordered" evidence="8">
    <location>
        <begin position="206"/>
        <end position="261"/>
    </location>
</feature>
<sequence>MEDPQKLVFIFCTLALLPLVKLHDLATKELAMRIGGSKTGLLNASMSNTVELVVATTALRKCQLRVVQSSLIGSMLSKMLLVLGMCFFAGGLRFSEQDFDPTATGIQSSLLSISVAAVLMPAAYHFSLSGGTGSASDEQKEDILRMSHGVALVLLSIHVAYLLFQFWSHTHLFKDNSKSSQPHDLHLMRFNSRATLVNTKSVEKAKVSPTYDLSRQPSSSSLSSIPYEANRPYNTVSPYSSSDVSLPMSNSSNSNPGSSSSTLGFVYSKATPAPALGSTVKIVHDGRHGHAGPATQLPTNTGPGYYPGRNVQFDEETIVDIPLGNERNEEPKEEPVQPQPKMKEPKLSWPMTTALLVVVAVLVSINAEWLVESMNGLSTDTISKEWIALILLPTVSCIAECVTAINVSVKDQLTLSISVAVGSTIQTALFVIPFMIILGWIMGKPLAMLFDPFESVVLYISVNVMGYVVADGKSNWLEGAILICLYIIIAVSFWFYPALSLSAQVILPHELLIPTHNQPIAHTTVSPYPDLFLIHTLDIYLAILLDP</sequence>
<feature type="chain" id="PRO_5021254726" description="Sodium/calcium exchanger membrane region domain-containing protein" evidence="10">
    <location>
        <begin position="23"/>
        <end position="547"/>
    </location>
</feature>
<evidence type="ECO:0000256" key="6">
    <source>
        <dbReference type="ARBA" id="ARBA00023065"/>
    </source>
</evidence>
<reference evidence="12 13" key="1">
    <citation type="submission" date="2019-02" db="EMBL/GenBank/DDBJ databases">
        <title>Genome sequencing of the rare red list fungi Hericium alpestre (H. flagellum).</title>
        <authorList>
            <person name="Buettner E."/>
            <person name="Kellner H."/>
        </authorList>
    </citation>
    <scope>NUCLEOTIDE SEQUENCE [LARGE SCALE GENOMIC DNA]</scope>
    <source>
        <strain evidence="12 13">DSM 108284</strain>
    </source>
</reference>
<feature type="transmembrane region" description="Helical" evidence="9">
    <location>
        <begin position="106"/>
        <end position="126"/>
    </location>
</feature>
<dbReference type="GO" id="GO:0006874">
    <property type="term" value="P:intracellular calcium ion homeostasis"/>
    <property type="evidence" value="ECO:0007669"/>
    <property type="project" value="TreeGrafter"/>
</dbReference>
<feature type="transmembrane region" description="Helical" evidence="9">
    <location>
        <begin position="75"/>
        <end position="94"/>
    </location>
</feature>
<gene>
    <name evidence="12" type="ORF">EWM64_g720</name>
</gene>
<dbReference type="AlphaFoldDB" id="A0A4Z0A9S5"/>
<evidence type="ECO:0000256" key="1">
    <source>
        <dbReference type="ARBA" id="ARBA00004127"/>
    </source>
</evidence>
<dbReference type="Gene3D" id="1.20.1420.30">
    <property type="entry name" value="NCX, central ion-binding region"/>
    <property type="match status" value="2"/>
</dbReference>
<dbReference type="GO" id="GO:0012505">
    <property type="term" value="C:endomembrane system"/>
    <property type="evidence" value="ECO:0007669"/>
    <property type="project" value="UniProtKB-SubCell"/>
</dbReference>
<dbReference type="GO" id="GO:0000329">
    <property type="term" value="C:fungal-type vacuole membrane"/>
    <property type="evidence" value="ECO:0007669"/>
    <property type="project" value="TreeGrafter"/>
</dbReference>
<feature type="transmembrane region" description="Helical" evidence="9">
    <location>
        <begin position="347"/>
        <end position="366"/>
    </location>
</feature>
<evidence type="ECO:0000256" key="5">
    <source>
        <dbReference type="ARBA" id="ARBA00022989"/>
    </source>
</evidence>
<comment type="subcellular location">
    <subcellularLocation>
        <location evidence="1">Endomembrane system</location>
        <topology evidence="1">Multi-pass membrane protein</topology>
    </subcellularLocation>
</comment>
<feature type="transmembrane region" description="Helical" evidence="9">
    <location>
        <begin position="453"/>
        <end position="470"/>
    </location>
</feature>
<dbReference type="OrthoDB" id="1699231at2759"/>
<dbReference type="Pfam" id="PF01699">
    <property type="entry name" value="Na_Ca_ex"/>
    <property type="match status" value="2"/>
</dbReference>
<dbReference type="GO" id="GO:0015369">
    <property type="term" value="F:calcium:proton antiporter activity"/>
    <property type="evidence" value="ECO:0007669"/>
    <property type="project" value="TreeGrafter"/>
</dbReference>
<keyword evidence="3" id="KW-0813">Transport</keyword>
<name>A0A4Z0A9S5_9AGAM</name>
<feature type="region of interest" description="Disordered" evidence="8">
    <location>
        <begin position="325"/>
        <end position="344"/>
    </location>
</feature>
<keyword evidence="5 9" id="KW-1133">Transmembrane helix</keyword>
<evidence type="ECO:0000256" key="7">
    <source>
        <dbReference type="ARBA" id="ARBA00023136"/>
    </source>
</evidence>
<feature type="domain" description="Sodium/calcium exchanger membrane region" evidence="11">
    <location>
        <begin position="7"/>
        <end position="167"/>
    </location>
</feature>
<feature type="transmembrane region" description="Helical" evidence="9">
    <location>
        <begin position="146"/>
        <end position="164"/>
    </location>
</feature>
<evidence type="ECO:0000313" key="13">
    <source>
        <dbReference type="Proteomes" id="UP000298061"/>
    </source>
</evidence>
<evidence type="ECO:0000313" key="12">
    <source>
        <dbReference type="EMBL" id="TFY83290.1"/>
    </source>
</evidence>
<protein>
    <recommendedName>
        <fullName evidence="11">Sodium/calcium exchanger membrane region domain-containing protein</fullName>
    </recommendedName>
</protein>
<evidence type="ECO:0000256" key="2">
    <source>
        <dbReference type="ARBA" id="ARBA00008170"/>
    </source>
</evidence>
<keyword evidence="4 9" id="KW-0812">Transmembrane</keyword>
<dbReference type="EMBL" id="SFCI01000039">
    <property type="protein sequence ID" value="TFY83290.1"/>
    <property type="molecule type" value="Genomic_DNA"/>
</dbReference>
<dbReference type="InterPro" id="IPR004713">
    <property type="entry name" value="CaH_exchang"/>
</dbReference>
<dbReference type="STRING" id="135208.A0A4Z0A9S5"/>
<dbReference type="InterPro" id="IPR004837">
    <property type="entry name" value="NaCa_Exmemb"/>
</dbReference>
<evidence type="ECO:0000256" key="4">
    <source>
        <dbReference type="ARBA" id="ARBA00022692"/>
    </source>
</evidence>
<evidence type="ECO:0000256" key="10">
    <source>
        <dbReference type="SAM" id="SignalP"/>
    </source>
</evidence>
<organism evidence="12 13">
    <name type="scientific">Hericium alpestre</name>
    <dbReference type="NCBI Taxonomy" id="135208"/>
    <lineage>
        <taxon>Eukaryota</taxon>
        <taxon>Fungi</taxon>
        <taxon>Dikarya</taxon>
        <taxon>Basidiomycota</taxon>
        <taxon>Agaricomycotina</taxon>
        <taxon>Agaricomycetes</taxon>
        <taxon>Russulales</taxon>
        <taxon>Hericiaceae</taxon>
        <taxon>Hericium</taxon>
    </lineage>
</organism>
<accession>A0A4Z0A9S5</accession>
<evidence type="ECO:0000256" key="8">
    <source>
        <dbReference type="SAM" id="MobiDB-lite"/>
    </source>
</evidence>
<feature type="compositionally biased region" description="Basic and acidic residues" evidence="8">
    <location>
        <begin position="326"/>
        <end position="344"/>
    </location>
</feature>
<feature type="domain" description="Sodium/calcium exchanger membrane region" evidence="11">
    <location>
        <begin position="353"/>
        <end position="494"/>
    </location>
</feature>
<dbReference type="InterPro" id="IPR044880">
    <property type="entry name" value="NCX_ion-bd_dom_sf"/>
</dbReference>
<feature type="signal peptide" evidence="10">
    <location>
        <begin position="1"/>
        <end position="22"/>
    </location>
</feature>
<evidence type="ECO:0000259" key="11">
    <source>
        <dbReference type="Pfam" id="PF01699"/>
    </source>
</evidence>
<comment type="similarity">
    <text evidence="2">Belongs to the Ca(2+):cation antiporter (CaCA) (TC 2.A.19) family.</text>
</comment>
<dbReference type="PANTHER" id="PTHR31503">
    <property type="entry name" value="VACUOLAR CALCIUM ION TRANSPORTER"/>
    <property type="match status" value="1"/>
</dbReference>
<dbReference type="PANTHER" id="PTHR31503:SF20">
    <property type="entry name" value="CA(2+)_H(+) EXCHANGER, PUTATIVE (EUROFUNG)-RELATED"/>
    <property type="match status" value="1"/>
</dbReference>
<feature type="compositionally biased region" description="Low complexity" evidence="8">
    <location>
        <begin position="240"/>
        <end position="261"/>
    </location>
</feature>
<dbReference type="Proteomes" id="UP000298061">
    <property type="component" value="Unassembled WGS sequence"/>
</dbReference>
<keyword evidence="6" id="KW-0406">Ion transport</keyword>